<dbReference type="EMBL" id="JASCXX010000011">
    <property type="protein sequence ID" value="MDI6449498.1"/>
    <property type="molecule type" value="Genomic_DNA"/>
</dbReference>
<keyword evidence="4 5" id="KW-0720">Serine protease</keyword>
<evidence type="ECO:0000256" key="4">
    <source>
        <dbReference type="ARBA" id="ARBA00022825"/>
    </source>
</evidence>
<dbReference type="InterPro" id="IPR036852">
    <property type="entry name" value="Peptidase_S8/S53_dom_sf"/>
</dbReference>
<feature type="active site" description="Charge relay system" evidence="5">
    <location>
        <position position="138"/>
    </location>
</feature>
<evidence type="ECO:0000259" key="7">
    <source>
        <dbReference type="PROSITE" id="PS50093"/>
    </source>
</evidence>
<accession>A0AAW6TV60</accession>
<dbReference type="Gene3D" id="3.40.50.200">
    <property type="entry name" value="Peptidase S8/S53 domain"/>
    <property type="match status" value="1"/>
</dbReference>
<protein>
    <submittedName>
        <fullName evidence="8">S8 family serine peptidase</fullName>
    </submittedName>
</protein>
<gene>
    <name evidence="8" type="ORF">QJ522_10635</name>
</gene>
<dbReference type="InterPro" id="IPR015500">
    <property type="entry name" value="Peptidase_S8_subtilisin-rel"/>
</dbReference>
<dbReference type="InterPro" id="IPR022398">
    <property type="entry name" value="Peptidase_S8_His-AS"/>
</dbReference>
<dbReference type="GO" id="GO:0006508">
    <property type="term" value="P:proteolysis"/>
    <property type="evidence" value="ECO:0007669"/>
    <property type="project" value="UniProtKB-KW"/>
</dbReference>
<dbReference type="Pfam" id="PF00082">
    <property type="entry name" value="Peptidase_S8"/>
    <property type="match status" value="1"/>
</dbReference>
<evidence type="ECO:0000313" key="9">
    <source>
        <dbReference type="Proteomes" id="UP001431776"/>
    </source>
</evidence>
<dbReference type="PROSITE" id="PS00136">
    <property type="entry name" value="SUBTILASE_ASP"/>
    <property type="match status" value="1"/>
</dbReference>
<dbReference type="PRINTS" id="PR00723">
    <property type="entry name" value="SUBTILISIN"/>
</dbReference>
<keyword evidence="2 5" id="KW-0645">Protease</keyword>
<evidence type="ECO:0000256" key="5">
    <source>
        <dbReference type="PROSITE-ProRule" id="PRU01240"/>
    </source>
</evidence>
<dbReference type="Pfam" id="PF18911">
    <property type="entry name" value="PKD_4"/>
    <property type="match status" value="2"/>
</dbReference>
<sequence length="711" mass="75438">MVHSRLLKVLLSVAILAETAATGQPRRPEDFRDAYIVQVSRSADALQTGRGAVLRTQGRLGHVYHRSMRGFSIQLPPGQSRDDILKLPGVVRVEPDIRIRTAAQVLPTGVARIGADRHPAIKIDGIDDRVDVDIAIIDTGIDVRHPDLRVVGGRRFYTRRWLSVQDNRYDDANGHGTHCAGIAAAIDNDTGVVGVAPGARLWAVRVLDADGEGYLSDLIAGIDWVTERAGTIEVANLSLTGTGKSDILREAIRNSVAAGVVYVVAAGNDGVDIYGADGAFNTGDDVIPAAYPEVATISAMVDTDGRAGGLGPAVGEGNDDTFAAFSNFSRRVVADNPVRSPGAAIDLMMPGVAIRSCWMGGRYATASGTSMAAPHAAGLAALYIAEYGRAYDAAGVYAIRQTLIDYGVDQASGHRLNQPGTEPDGNPEPLGWAGSFESVANEPPTADFSFVVGALTVEFTDQSVDEDGTIIAWNWDFGDGTTSIDQDPDHTYAAGRTYTVTLTVTDDRDGIDSVSYDVTVSEPANQPPTADFSFLVDGLMVEFTDESVDEDGAIVAWAWDFGDGATSTDQDPDHAYAVGGTYTVMLAVMDDRGDTDSVSGNVVVAESVRQAPTAYVTIEMSTQRLLRTWRAVVVVTIEAGGESLADADVHGYWQGAATGNILGTTERDGTVVFRTGWLRSRSSITFVVDAVDKDGQEYNLSGLTSETIAPP</sequence>
<dbReference type="AlphaFoldDB" id="A0AAW6TV60"/>
<dbReference type="PROSITE" id="PS00137">
    <property type="entry name" value="SUBTILASE_HIS"/>
    <property type="match status" value="1"/>
</dbReference>
<evidence type="ECO:0000313" key="8">
    <source>
        <dbReference type="EMBL" id="MDI6449498.1"/>
    </source>
</evidence>
<evidence type="ECO:0000256" key="2">
    <source>
        <dbReference type="ARBA" id="ARBA00022670"/>
    </source>
</evidence>
<dbReference type="InterPro" id="IPR010259">
    <property type="entry name" value="S8pro/Inhibitor_I9"/>
</dbReference>
<dbReference type="InterPro" id="IPR023828">
    <property type="entry name" value="Peptidase_S8_Ser-AS"/>
</dbReference>
<proteinExistence type="inferred from homology"/>
<dbReference type="CDD" id="cd00146">
    <property type="entry name" value="PKD"/>
    <property type="match status" value="2"/>
</dbReference>
<dbReference type="InterPro" id="IPR035986">
    <property type="entry name" value="PKD_dom_sf"/>
</dbReference>
<dbReference type="InterPro" id="IPR023827">
    <property type="entry name" value="Peptidase_S8_Asp-AS"/>
</dbReference>
<dbReference type="GO" id="GO:0005615">
    <property type="term" value="C:extracellular space"/>
    <property type="evidence" value="ECO:0007669"/>
    <property type="project" value="TreeGrafter"/>
</dbReference>
<comment type="caution">
    <text evidence="8">The sequence shown here is derived from an EMBL/GenBank/DDBJ whole genome shotgun (WGS) entry which is preliminary data.</text>
</comment>
<dbReference type="InterPro" id="IPR022409">
    <property type="entry name" value="PKD/Chitinase_dom"/>
</dbReference>
<dbReference type="InterPro" id="IPR050131">
    <property type="entry name" value="Peptidase_S8_subtilisin-like"/>
</dbReference>
<dbReference type="InterPro" id="IPR000601">
    <property type="entry name" value="PKD_dom"/>
</dbReference>
<dbReference type="InterPro" id="IPR000209">
    <property type="entry name" value="Peptidase_S8/S53_dom"/>
</dbReference>
<dbReference type="GO" id="GO:0004252">
    <property type="term" value="F:serine-type endopeptidase activity"/>
    <property type="evidence" value="ECO:0007669"/>
    <property type="project" value="UniProtKB-UniRule"/>
</dbReference>
<feature type="domain" description="PKD" evidence="7">
    <location>
        <begin position="541"/>
        <end position="611"/>
    </location>
</feature>
<dbReference type="SMART" id="SM00089">
    <property type="entry name" value="PKD"/>
    <property type="match status" value="2"/>
</dbReference>
<dbReference type="Pfam" id="PF05922">
    <property type="entry name" value="Inhibitor_I9"/>
    <property type="match status" value="1"/>
</dbReference>
<dbReference type="SUPFAM" id="SSF49299">
    <property type="entry name" value="PKD domain"/>
    <property type="match status" value="2"/>
</dbReference>
<name>A0AAW6TV60_9BACT</name>
<dbReference type="PANTHER" id="PTHR43806">
    <property type="entry name" value="PEPTIDASE S8"/>
    <property type="match status" value="1"/>
</dbReference>
<comment type="similarity">
    <text evidence="1 5 6">Belongs to the peptidase S8 family.</text>
</comment>
<keyword evidence="9" id="KW-1185">Reference proteome</keyword>
<dbReference type="RefSeq" id="WP_349244907.1">
    <property type="nucleotide sequence ID" value="NZ_JASCXX010000011.1"/>
</dbReference>
<dbReference type="Proteomes" id="UP001431776">
    <property type="component" value="Unassembled WGS sequence"/>
</dbReference>
<keyword evidence="3 5" id="KW-0378">Hydrolase</keyword>
<dbReference type="PROSITE" id="PS00138">
    <property type="entry name" value="SUBTILASE_SER"/>
    <property type="match status" value="1"/>
</dbReference>
<reference evidence="8" key="1">
    <citation type="submission" date="2023-05" db="EMBL/GenBank/DDBJ databases">
        <title>Anaerotaeda fermentans gen. nov., sp. nov., a novel anaerobic planctomycete of the new family within the order Sedimentisphaerales isolated from Taman Peninsula, Russia.</title>
        <authorList>
            <person name="Khomyakova M.A."/>
            <person name="Merkel A.Y."/>
            <person name="Slobodkin A.I."/>
        </authorList>
    </citation>
    <scope>NUCLEOTIDE SEQUENCE</scope>
    <source>
        <strain evidence="8">M17dextr</strain>
    </source>
</reference>
<dbReference type="SUPFAM" id="SSF52743">
    <property type="entry name" value="Subtilisin-like"/>
    <property type="match status" value="1"/>
</dbReference>
<feature type="active site" description="Charge relay system" evidence="5">
    <location>
        <position position="370"/>
    </location>
</feature>
<dbReference type="PROSITE" id="PS50093">
    <property type="entry name" value="PKD"/>
    <property type="match status" value="2"/>
</dbReference>
<dbReference type="Gene3D" id="2.60.40.10">
    <property type="entry name" value="Immunoglobulins"/>
    <property type="match status" value="2"/>
</dbReference>
<evidence type="ECO:0000256" key="6">
    <source>
        <dbReference type="RuleBase" id="RU003355"/>
    </source>
</evidence>
<feature type="active site" description="Charge relay system" evidence="5">
    <location>
        <position position="175"/>
    </location>
</feature>
<evidence type="ECO:0000256" key="3">
    <source>
        <dbReference type="ARBA" id="ARBA00022801"/>
    </source>
</evidence>
<dbReference type="PROSITE" id="PS51892">
    <property type="entry name" value="SUBTILASE"/>
    <property type="match status" value="1"/>
</dbReference>
<dbReference type="PANTHER" id="PTHR43806:SF11">
    <property type="entry name" value="CEREVISIN-RELATED"/>
    <property type="match status" value="1"/>
</dbReference>
<evidence type="ECO:0000256" key="1">
    <source>
        <dbReference type="ARBA" id="ARBA00011073"/>
    </source>
</evidence>
<dbReference type="InterPro" id="IPR013783">
    <property type="entry name" value="Ig-like_fold"/>
</dbReference>
<organism evidence="8 9">
    <name type="scientific">Anaerobaca lacustris</name>
    <dbReference type="NCBI Taxonomy" id="3044600"/>
    <lineage>
        <taxon>Bacteria</taxon>
        <taxon>Pseudomonadati</taxon>
        <taxon>Planctomycetota</taxon>
        <taxon>Phycisphaerae</taxon>
        <taxon>Sedimentisphaerales</taxon>
        <taxon>Anaerobacaceae</taxon>
        <taxon>Anaerobaca</taxon>
    </lineage>
</organism>
<feature type="domain" description="PKD" evidence="7">
    <location>
        <begin position="455"/>
        <end position="523"/>
    </location>
</feature>